<dbReference type="Proteomes" id="UP000436006">
    <property type="component" value="Unassembled WGS sequence"/>
</dbReference>
<gene>
    <name evidence="1" type="ORF">GO755_01040</name>
</gene>
<dbReference type="AlphaFoldDB" id="A0A7K1S451"/>
<protein>
    <submittedName>
        <fullName evidence="1">Uncharacterized protein</fullName>
    </submittedName>
</protein>
<reference evidence="1 2" key="1">
    <citation type="submission" date="2019-12" db="EMBL/GenBank/DDBJ databases">
        <title>Spirosoma sp. HMF4905 genome sequencing and assembly.</title>
        <authorList>
            <person name="Kang H."/>
            <person name="Cha I."/>
            <person name="Kim H."/>
            <person name="Joh K."/>
        </authorList>
    </citation>
    <scope>NUCLEOTIDE SEQUENCE [LARGE SCALE GENOMIC DNA]</scope>
    <source>
        <strain evidence="1 2">HMF4905</strain>
    </source>
</reference>
<name>A0A7K1S451_9BACT</name>
<sequence>MTIYSVYDQVADLLATLDPAKVLSMKASADMQIRFEELAEKSADDKLTKAEKDELDHYIVLERLMRLAKIRAQSGRVVS</sequence>
<accession>A0A7K1S451</accession>
<keyword evidence="2" id="KW-1185">Reference proteome</keyword>
<proteinExistence type="predicted"/>
<evidence type="ECO:0000313" key="1">
    <source>
        <dbReference type="EMBL" id="MVM28597.1"/>
    </source>
</evidence>
<organism evidence="1 2">
    <name type="scientific">Spirosoma arboris</name>
    <dbReference type="NCBI Taxonomy" id="2682092"/>
    <lineage>
        <taxon>Bacteria</taxon>
        <taxon>Pseudomonadati</taxon>
        <taxon>Bacteroidota</taxon>
        <taxon>Cytophagia</taxon>
        <taxon>Cytophagales</taxon>
        <taxon>Cytophagaceae</taxon>
        <taxon>Spirosoma</taxon>
    </lineage>
</organism>
<evidence type="ECO:0000313" key="2">
    <source>
        <dbReference type="Proteomes" id="UP000436006"/>
    </source>
</evidence>
<comment type="caution">
    <text evidence="1">The sequence shown here is derived from an EMBL/GenBank/DDBJ whole genome shotgun (WGS) entry which is preliminary data.</text>
</comment>
<dbReference type="EMBL" id="WPIN01000001">
    <property type="protein sequence ID" value="MVM28597.1"/>
    <property type="molecule type" value="Genomic_DNA"/>
</dbReference>
<dbReference type="RefSeq" id="WP_157582713.1">
    <property type="nucleotide sequence ID" value="NZ_WPIN01000001.1"/>
</dbReference>